<dbReference type="Proteomes" id="UP000199513">
    <property type="component" value="Unassembled WGS sequence"/>
</dbReference>
<evidence type="ECO:0000313" key="3">
    <source>
        <dbReference type="EMBL" id="SFE85629.1"/>
    </source>
</evidence>
<accession>A0A1I2DZ04</accession>
<dbReference type="InterPro" id="IPR006665">
    <property type="entry name" value="OmpA-like"/>
</dbReference>
<dbReference type="Pfam" id="PF00691">
    <property type="entry name" value="OmpA"/>
    <property type="match status" value="1"/>
</dbReference>
<dbReference type="EMBL" id="FONY01000008">
    <property type="protein sequence ID" value="SFE85629.1"/>
    <property type="molecule type" value="Genomic_DNA"/>
</dbReference>
<protein>
    <submittedName>
        <fullName evidence="3">OmpA family protein</fullName>
    </submittedName>
</protein>
<keyword evidence="1" id="KW-0472">Membrane</keyword>
<feature type="domain" description="OmpA-like" evidence="2">
    <location>
        <begin position="669"/>
        <end position="785"/>
    </location>
</feature>
<evidence type="ECO:0000259" key="2">
    <source>
        <dbReference type="PROSITE" id="PS51123"/>
    </source>
</evidence>
<evidence type="ECO:0000256" key="1">
    <source>
        <dbReference type="PROSITE-ProRule" id="PRU00473"/>
    </source>
</evidence>
<dbReference type="GO" id="GO:0016020">
    <property type="term" value="C:membrane"/>
    <property type="evidence" value="ECO:0007669"/>
    <property type="project" value="UniProtKB-UniRule"/>
</dbReference>
<dbReference type="STRING" id="1003.SAMN04488541_100877"/>
<reference evidence="3 4" key="1">
    <citation type="submission" date="2016-10" db="EMBL/GenBank/DDBJ databases">
        <authorList>
            <person name="de Groot N.N."/>
        </authorList>
    </citation>
    <scope>NUCLEOTIDE SEQUENCE [LARGE SCALE GENOMIC DNA]</scope>
    <source>
        <strain>GEY</strain>
        <strain evidence="4">DSM 9560</strain>
    </source>
</reference>
<proteinExistence type="predicted"/>
<name>A0A1I2DZ04_9BACT</name>
<dbReference type="SUPFAM" id="SSF103088">
    <property type="entry name" value="OmpA-like"/>
    <property type="match status" value="1"/>
</dbReference>
<dbReference type="CDD" id="cd07185">
    <property type="entry name" value="OmpA_C-like"/>
    <property type="match status" value="1"/>
</dbReference>
<dbReference type="PROSITE" id="PS51123">
    <property type="entry name" value="OMPA_2"/>
    <property type="match status" value="1"/>
</dbReference>
<sequence length="785" mass="89488">MKFFVFDAVRHDRFVVKEINKNYKAPLGTERNIAYMKNFLLPILFFCCFASLSAQNKPIYNDLTAFSGFTAVYQQQTPFMVQGTKRGEKYHIKYNFTGTDVPPEAEKVLNHYISQVNLRNGKILTQQKGTVTLEFPKEKTDVWLQLKILKPSSYELILIEKEQSKQEEGGIFFADAKDILGSKDYSLLPRYQGYVIWDYKEEDFYMGFKLAGYKYQINYVYADSTKNPPADESLVNHYINHVKKYNGKILTNDGALATMEFVKDNVNRWIQIGSFGNEYELIVVEKDLKKDYNAPVVKNKPYDVNATQKSQIVVAEDKKIIDDKEVKMTQLQATKALDNTGRNFVVNESATISNNQLTINNRNGEPQQSNYSTIQQPTINNQQQTKVFQPNIQITNIQPTNNQQLTTNNYQQPTISNQQAIKETAQNFYSNQDKQGSRDYALLPRMNGYIIAEYKEEDFYLGYKLSGYKYQINYAFAGEGVNPPSDESVVNHYIAMVKKYGGRVLTNDGPLATVEFTKDNINRWIQVGSFGRNYEVVIVEKDLKRDYSVPVASNKPYFVAPTQKNELVVDESGKVLETQSSLINPSLTLIPDNEKIKRNFVVNENQSGMNNLQSGISNPTANNQQFNYSTIQQPTTSNQQLSTNNAFVSAPTSAGSIEELVNGQISMMLSTNGRAIMKQINFKNEVSTELREDASFSIYLLAMYLRNNPDKKYYIISHVAKGKDLGKDIALSERRAQVIVDELMKIYKFDKDRIKPKGLGSLAPIANTNTENGRNENDRIEIIEQ</sequence>
<dbReference type="InterPro" id="IPR036737">
    <property type="entry name" value="OmpA-like_sf"/>
</dbReference>
<keyword evidence="4" id="KW-1185">Reference proteome</keyword>
<dbReference type="AlphaFoldDB" id="A0A1I2DZ04"/>
<organism evidence="3 4">
    <name type="scientific">Thermoflexibacter ruber</name>
    <dbReference type="NCBI Taxonomy" id="1003"/>
    <lineage>
        <taxon>Bacteria</taxon>
        <taxon>Pseudomonadati</taxon>
        <taxon>Bacteroidota</taxon>
        <taxon>Cytophagia</taxon>
        <taxon>Cytophagales</taxon>
        <taxon>Thermoflexibacteraceae</taxon>
        <taxon>Thermoflexibacter</taxon>
    </lineage>
</organism>
<dbReference type="Gene3D" id="3.30.1330.60">
    <property type="entry name" value="OmpA-like domain"/>
    <property type="match status" value="1"/>
</dbReference>
<gene>
    <name evidence="3" type="ORF">SAMN04488541_100877</name>
</gene>
<evidence type="ECO:0000313" key="4">
    <source>
        <dbReference type="Proteomes" id="UP000199513"/>
    </source>
</evidence>